<feature type="compositionally biased region" description="Basic and acidic residues" evidence="6">
    <location>
        <begin position="407"/>
        <end position="425"/>
    </location>
</feature>
<feature type="region of interest" description="Disordered" evidence="6">
    <location>
        <begin position="966"/>
        <end position="989"/>
    </location>
</feature>
<evidence type="ECO:0000256" key="7">
    <source>
        <dbReference type="SAM" id="Phobius"/>
    </source>
</evidence>
<sequence length="1095" mass="121442">MDTLQSPFAGQTSGSKHKDVKDTLRDLSSHDSDVFAMGNVAPDQDEMSSDLPSHKHKGIRTRLRILKQNIFHPNKALRPEAPSRSRTTSDNDAQGLAQSESFSPSTQTDSAANLLLEAGRDLFVQVRCARDLTAADMNGLSDPYCVVRVGKQQQKTATVPECLSPVWNETFVFSAAEVRELPAGLPMIEFEVWDSDTLNDDFLGQANLEAGDVPVHTIEVEPHYLQLYALKGSKRVEGTLGSIEVAAWLAPTGALGRLGQSELQGLSESLSRADHRTTLSTMCSPEGVPKKIPAIVSSEGNTLFEEPCICYLPLMLSQVQCSGESAAMMAEQSSGSWTNFLAKASKSVTMGSQPTGSGNLTQRSSGESSAKRGRLMFPLPTLGRLNKPERSDSPERLEQDDDDEDDSKGHSEFKDDKSEANHSGDEWDELCFPEDDPDEADGTELTKEVNQSGDPPIAAQKMKSKALLYIELRMLATDSNKRKGDVVAHAFIPLADLLPQTREDVDSSHREIQSFRLHAESGNASIPFKDAVLELGMTTVDKDTRRAMYNQPLFETVASGQRKLLHELSHGDVSSDSPKWRSPPGDLKNDFDKFSAALHVNPSTGVSSAAMDRAQSSVSLDVSSSGQLEDASPKFAHSRHHQMLGHRKDSSFAMYSGAGVRRRKQKASALLTSVGEHWTTACEAIHEHGPRPPNFVIVFWSWLISLILQPCKGLWARIEARLPQRTPSVPRPTGVVKLLLQSVELLNGPEAVFCVLKCGPHWGKTVVVNQGDRPRWEWEVHLPMYDPDTLLLLTVFRDPSKKGLFSHGPPELLGKLRVVHFKPLAYNLQYLKPVMPDTVYDYGLHEGDAAQALAVECKGIVMRWLEKQAMPHTLPKAVAKAVLDRERSVFEMSRARANWRRVARMRNKMRRAKVVLEYVQSWKQPLVSLGSMLALIVLSFHPHIIISLVLLLLACYGWLQQPDRPGQPMHMESDPEEEQDDQDNVDSSKVNPYTALKRKYDRLLRAALAVQSAIDDVAQLLERMRATVSWDDPHQTVMFIIVCFIGAVVVAMVPWALIQSVVLCYLIRPPFLRTPTPPPPASFFMRLPTKADQII</sequence>
<evidence type="ECO:0000256" key="2">
    <source>
        <dbReference type="ARBA" id="ARBA00022692"/>
    </source>
</evidence>
<accession>A0AAW1Q278</accession>
<feature type="region of interest" description="Disordered" evidence="6">
    <location>
        <begin position="348"/>
        <end position="457"/>
    </location>
</feature>
<evidence type="ECO:0000256" key="1">
    <source>
        <dbReference type="ARBA" id="ARBA00004141"/>
    </source>
</evidence>
<keyword evidence="2 7" id="KW-0812">Transmembrane</keyword>
<feature type="compositionally biased region" description="Polar residues" evidence="6">
    <location>
        <begin position="348"/>
        <end position="368"/>
    </location>
</feature>
<feature type="region of interest" description="Disordered" evidence="6">
    <location>
        <begin position="70"/>
        <end position="108"/>
    </location>
</feature>
<dbReference type="GO" id="GO:0016020">
    <property type="term" value="C:membrane"/>
    <property type="evidence" value="ECO:0007669"/>
    <property type="project" value="UniProtKB-SubCell"/>
</dbReference>
<feature type="transmembrane region" description="Helical" evidence="7">
    <location>
        <begin position="1037"/>
        <end position="1067"/>
    </location>
</feature>
<evidence type="ECO:0000256" key="6">
    <source>
        <dbReference type="SAM" id="MobiDB-lite"/>
    </source>
</evidence>
<dbReference type="InterPro" id="IPR000008">
    <property type="entry name" value="C2_dom"/>
</dbReference>
<evidence type="ECO:0000256" key="3">
    <source>
        <dbReference type="ARBA" id="ARBA00022737"/>
    </source>
</evidence>
<comment type="subcellular location">
    <subcellularLocation>
        <location evidence="1">Membrane</location>
        <topology evidence="1">Multi-pass membrane protein</topology>
    </subcellularLocation>
</comment>
<dbReference type="InterPro" id="IPR013583">
    <property type="entry name" value="MCTP_C"/>
</dbReference>
<feature type="region of interest" description="Disordered" evidence="6">
    <location>
        <begin position="1"/>
        <end position="56"/>
    </location>
</feature>
<dbReference type="InterPro" id="IPR035892">
    <property type="entry name" value="C2_domain_sf"/>
</dbReference>
<dbReference type="Pfam" id="PF08372">
    <property type="entry name" value="PRT_C"/>
    <property type="match status" value="1"/>
</dbReference>
<dbReference type="InterPro" id="IPR047259">
    <property type="entry name" value="QUIRKY-like"/>
</dbReference>
<dbReference type="SUPFAM" id="SSF49562">
    <property type="entry name" value="C2 domain (Calcium/lipid-binding domain, CaLB)"/>
    <property type="match status" value="2"/>
</dbReference>
<evidence type="ECO:0000259" key="8">
    <source>
        <dbReference type="PROSITE" id="PS50004"/>
    </source>
</evidence>
<dbReference type="EMBL" id="JALJOQ010000001">
    <property type="protein sequence ID" value="KAK9815177.1"/>
    <property type="molecule type" value="Genomic_DNA"/>
</dbReference>
<evidence type="ECO:0000313" key="9">
    <source>
        <dbReference type="EMBL" id="KAK9815177.1"/>
    </source>
</evidence>
<feature type="compositionally biased region" description="Acidic residues" evidence="6">
    <location>
        <begin position="426"/>
        <end position="442"/>
    </location>
</feature>
<dbReference type="CDD" id="cd00030">
    <property type="entry name" value="C2"/>
    <property type="match status" value="1"/>
</dbReference>
<protein>
    <recommendedName>
        <fullName evidence="8">C2 domain-containing protein</fullName>
    </recommendedName>
</protein>
<organism evidence="9 10">
    <name type="scientific">Symbiochloris irregularis</name>
    <dbReference type="NCBI Taxonomy" id="706552"/>
    <lineage>
        <taxon>Eukaryota</taxon>
        <taxon>Viridiplantae</taxon>
        <taxon>Chlorophyta</taxon>
        <taxon>core chlorophytes</taxon>
        <taxon>Trebouxiophyceae</taxon>
        <taxon>Trebouxiales</taxon>
        <taxon>Trebouxiaceae</taxon>
        <taxon>Symbiochloris</taxon>
    </lineage>
</organism>
<name>A0AAW1Q278_9CHLO</name>
<keyword evidence="10" id="KW-1185">Reference proteome</keyword>
<keyword evidence="3" id="KW-0677">Repeat</keyword>
<feature type="transmembrane region" description="Helical" evidence="7">
    <location>
        <begin position="933"/>
        <end position="959"/>
    </location>
</feature>
<evidence type="ECO:0000313" key="10">
    <source>
        <dbReference type="Proteomes" id="UP001465755"/>
    </source>
</evidence>
<feature type="compositionally biased region" description="Acidic residues" evidence="6">
    <location>
        <begin position="974"/>
        <end position="984"/>
    </location>
</feature>
<dbReference type="PANTHER" id="PTHR31425:SF50">
    <property type="entry name" value="FT-INTERACTING PROTEIN 3-RELATED"/>
    <property type="match status" value="1"/>
</dbReference>
<dbReference type="Proteomes" id="UP001465755">
    <property type="component" value="Unassembled WGS sequence"/>
</dbReference>
<evidence type="ECO:0000256" key="4">
    <source>
        <dbReference type="ARBA" id="ARBA00022989"/>
    </source>
</evidence>
<feature type="compositionally biased region" description="Polar residues" evidence="6">
    <location>
        <begin position="90"/>
        <end position="108"/>
    </location>
</feature>
<keyword evidence="4 7" id="KW-1133">Transmembrane helix</keyword>
<dbReference type="PANTHER" id="PTHR31425">
    <property type="entry name" value="PHOSPHORIBOSYLANTHRANILATE TRANSFERASE ISOFORM 1"/>
    <property type="match status" value="1"/>
</dbReference>
<feature type="compositionally biased region" description="Polar residues" evidence="6">
    <location>
        <begin position="1"/>
        <end position="14"/>
    </location>
</feature>
<dbReference type="PROSITE" id="PS50004">
    <property type="entry name" value="C2"/>
    <property type="match status" value="2"/>
</dbReference>
<keyword evidence="5 7" id="KW-0472">Membrane</keyword>
<comment type="caution">
    <text evidence="9">The sequence shown here is derived from an EMBL/GenBank/DDBJ whole genome shotgun (WGS) entry which is preliminary data.</text>
</comment>
<feature type="domain" description="C2" evidence="8">
    <location>
        <begin position="98"/>
        <end position="228"/>
    </location>
</feature>
<evidence type="ECO:0000256" key="5">
    <source>
        <dbReference type="ARBA" id="ARBA00023136"/>
    </source>
</evidence>
<reference evidence="9 10" key="1">
    <citation type="journal article" date="2024" name="Nat. Commun.">
        <title>Phylogenomics reveals the evolutionary origins of lichenization in chlorophyte algae.</title>
        <authorList>
            <person name="Puginier C."/>
            <person name="Libourel C."/>
            <person name="Otte J."/>
            <person name="Skaloud P."/>
            <person name="Haon M."/>
            <person name="Grisel S."/>
            <person name="Petersen M."/>
            <person name="Berrin J.G."/>
            <person name="Delaux P.M."/>
            <person name="Dal Grande F."/>
            <person name="Keller J."/>
        </authorList>
    </citation>
    <scope>NUCLEOTIDE SEQUENCE [LARGE SCALE GENOMIC DNA]</scope>
    <source>
        <strain evidence="9 10">SAG 2036</strain>
    </source>
</reference>
<dbReference type="SMART" id="SM00239">
    <property type="entry name" value="C2"/>
    <property type="match status" value="2"/>
</dbReference>
<dbReference type="Gene3D" id="2.60.40.150">
    <property type="entry name" value="C2 domain"/>
    <property type="match status" value="1"/>
</dbReference>
<feature type="domain" description="C2" evidence="8">
    <location>
        <begin position="716"/>
        <end position="834"/>
    </location>
</feature>
<dbReference type="Pfam" id="PF00168">
    <property type="entry name" value="C2"/>
    <property type="match status" value="2"/>
</dbReference>
<gene>
    <name evidence="9" type="ORF">WJX73_009840</name>
</gene>
<feature type="compositionally biased region" description="Basic and acidic residues" evidence="6">
    <location>
        <begin position="16"/>
        <end position="33"/>
    </location>
</feature>
<feature type="compositionally biased region" description="Basic and acidic residues" evidence="6">
    <location>
        <begin position="77"/>
        <end position="89"/>
    </location>
</feature>
<feature type="compositionally biased region" description="Basic and acidic residues" evidence="6">
    <location>
        <begin position="386"/>
        <end position="397"/>
    </location>
</feature>
<proteinExistence type="predicted"/>
<dbReference type="AlphaFoldDB" id="A0AAW1Q278"/>